<evidence type="ECO:0000256" key="4">
    <source>
        <dbReference type="ARBA" id="ARBA00022801"/>
    </source>
</evidence>
<feature type="active site" description="Charge relay system" evidence="6">
    <location>
        <position position="232"/>
    </location>
</feature>
<dbReference type="PROSITE" id="PS00136">
    <property type="entry name" value="SUBTILASE_ASP"/>
    <property type="match status" value="1"/>
</dbReference>
<evidence type="ECO:0000256" key="2">
    <source>
        <dbReference type="ARBA" id="ARBA00022670"/>
    </source>
</evidence>
<dbReference type="InterPro" id="IPR050131">
    <property type="entry name" value="Peptidase_S8_subtilisin-like"/>
</dbReference>
<dbReference type="Proteomes" id="UP001595075">
    <property type="component" value="Unassembled WGS sequence"/>
</dbReference>
<evidence type="ECO:0000313" key="11">
    <source>
        <dbReference type="EMBL" id="KAL2062880.1"/>
    </source>
</evidence>
<gene>
    <name evidence="11" type="ORF">VTL71DRAFT_5952</name>
</gene>
<keyword evidence="2 6" id="KW-0645">Protease</keyword>
<dbReference type="InterPro" id="IPR015500">
    <property type="entry name" value="Peptidase_S8_subtilisin-rel"/>
</dbReference>
<protein>
    <submittedName>
        <fullName evidence="11">Uncharacterized protein</fullName>
    </submittedName>
</protein>
<dbReference type="CDD" id="cd07489">
    <property type="entry name" value="Peptidases_S8_5"/>
    <property type="match status" value="1"/>
</dbReference>
<feature type="domain" description="Peptidase S8/S53" evidence="9">
    <location>
        <begin position="223"/>
        <end position="657"/>
    </location>
</feature>
<evidence type="ECO:0000256" key="6">
    <source>
        <dbReference type="PROSITE-ProRule" id="PRU01240"/>
    </source>
</evidence>
<evidence type="ECO:0000256" key="8">
    <source>
        <dbReference type="SAM" id="MobiDB-lite"/>
    </source>
</evidence>
<evidence type="ECO:0000256" key="5">
    <source>
        <dbReference type="ARBA" id="ARBA00022825"/>
    </source>
</evidence>
<dbReference type="SUPFAM" id="SSF52743">
    <property type="entry name" value="Subtilisin-like"/>
    <property type="match status" value="1"/>
</dbReference>
<dbReference type="PROSITE" id="PS00137">
    <property type="entry name" value="SUBTILASE_HIS"/>
    <property type="match status" value="1"/>
</dbReference>
<dbReference type="PROSITE" id="PS00138">
    <property type="entry name" value="SUBTILASE_SER"/>
    <property type="match status" value="1"/>
</dbReference>
<sequence>MGKLVIIQAVYLTIIHLSTDVEQFHSSNVHRHRITMVGKKVLLLAAALLAENVFCNPASFFPGPVPRKADAPTPPSPESKKSAGNPQAKVVAGAYIVQLETAGSLTKRASDLHSEFHLMARQDAGLDYAVRETFSDESIFVGLSLNLKGGDIQALKDLKNVAAVWPVRTVPAPSAALPHNSKKGPANVARADSPLPYITGELDVNRPHAMTGVDKVHAAGIKGKGIKIGIIDTGVDYRHPSLGGCFGAGCKIAFGYDFAGDDYDPDLGIPTVEKPDPLVTCVTGGHGSHVAGIVAMLDQPGTGFGLVGVAPEATLGMYRIFGCNGGADDDLIMKAILKAASDNVDAISMSFGRIWPDESTNPYSIIADNLFAKGIAIFAATGNDGDWGTLYPSAPAISSSIFAVGSVDNEKFPLTYELTDSNGRHLRYSAHLPQQSPPEGLTVQVMHYGADPYSQTGSYFEDYEEAAANLTALGIDPATVILACLYGSYNPATKAEAAANFGYKYFLQYTSEDEDPFYGKEYNSGNPSLWPIEPISLTVQDSQTLLSSFGKKPFQYKISLSSTSYVAKSVVASTPGTMSNFSSFGPTIQLNLKPQLSAPGGNILSTWPLSYNGYTIISGTSMATPYMAGAYALIKSQRPKFTVSQIYSLMQNTGKTLPWFYNNNIKSSALQQGAGLLNVQNALAYESLISPTQLSAGLSRDWTTWKNTAHLNFTITNLSSRSKTYKLSHTPAAFMQNLRWKEEIVNNMYPFYASAKFPSEEVVVNGGESKVVFVDILAPVPDPATWDDGVINFLLPMYTGFVVVKNNNDIFNVPYVGELWDESRWGGEDSGEN</sequence>
<dbReference type="Pfam" id="PF00082">
    <property type="entry name" value="Peptidase_S8"/>
    <property type="match status" value="1"/>
</dbReference>
<dbReference type="InterPro" id="IPR023828">
    <property type="entry name" value="Peptidase_S8_Ser-AS"/>
</dbReference>
<dbReference type="PROSITE" id="PS51892">
    <property type="entry name" value="SUBTILASE"/>
    <property type="match status" value="1"/>
</dbReference>
<feature type="domain" description="C5a peptidase/Subtilisin-like protease SBT2-like Fn3-like" evidence="10">
    <location>
        <begin position="706"/>
        <end position="816"/>
    </location>
</feature>
<dbReference type="PANTHER" id="PTHR43806">
    <property type="entry name" value="PEPTIDASE S8"/>
    <property type="match status" value="1"/>
</dbReference>
<reference evidence="11 12" key="1">
    <citation type="journal article" date="2024" name="Commun. Biol.">
        <title>Comparative genomic analysis of thermophilic fungi reveals convergent evolutionary adaptations and gene losses.</title>
        <authorList>
            <person name="Steindorff A.S."/>
            <person name="Aguilar-Pontes M.V."/>
            <person name="Robinson A.J."/>
            <person name="Andreopoulos B."/>
            <person name="LaButti K."/>
            <person name="Kuo A."/>
            <person name="Mondo S."/>
            <person name="Riley R."/>
            <person name="Otillar R."/>
            <person name="Haridas S."/>
            <person name="Lipzen A."/>
            <person name="Grimwood J."/>
            <person name="Schmutz J."/>
            <person name="Clum A."/>
            <person name="Reid I.D."/>
            <person name="Moisan M.C."/>
            <person name="Butler G."/>
            <person name="Nguyen T.T.M."/>
            <person name="Dewar K."/>
            <person name="Conant G."/>
            <person name="Drula E."/>
            <person name="Henrissat B."/>
            <person name="Hansel C."/>
            <person name="Singer S."/>
            <person name="Hutchinson M.I."/>
            <person name="de Vries R.P."/>
            <person name="Natvig D.O."/>
            <person name="Powell A.J."/>
            <person name="Tsang A."/>
            <person name="Grigoriev I.V."/>
        </authorList>
    </citation>
    <scope>NUCLEOTIDE SEQUENCE [LARGE SCALE GENOMIC DNA]</scope>
    <source>
        <strain evidence="11 12">CBS 494.80</strain>
    </source>
</reference>
<dbReference type="InterPro" id="IPR023827">
    <property type="entry name" value="Peptidase_S8_Asp-AS"/>
</dbReference>
<evidence type="ECO:0000256" key="3">
    <source>
        <dbReference type="ARBA" id="ARBA00022729"/>
    </source>
</evidence>
<dbReference type="InterPro" id="IPR022398">
    <property type="entry name" value="Peptidase_S8_His-AS"/>
</dbReference>
<dbReference type="Pfam" id="PF06280">
    <property type="entry name" value="fn3_5"/>
    <property type="match status" value="1"/>
</dbReference>
<evidence type="ECO:0000256" key="1">
    <source>
        <dbReference type="ARBA" id="ARBA00011073"/>
    </source>
</evidence>
<dbReference type="InterPro" id="IPR036852">
    <property type="entry name" value="Peptidase_S8/S53_dom_sf"/>
</dbReference>
<comment type="similarity">
    <text evidence="1 6 7">Belongs to the peptidase S8 family.</text>
</comment>
<feature type="active site" description="Charge relay system" evidence="6">
    <location>
        <position position="286"/>
    </location>
</feature>
<keyword evidence="5 6" id="KW-0720">Serine protease</keyword>
<evidence type="ECO:0000313" key="12">
    <source>
        <dbReference type="Proteomes" id="UP001595075"/>
    </source>
</evidence>
<dbReference type="InterPro" id="IPR010435">
    <property type="entry name" value="C5a/SBT2-like_Fn3"/>
</dbReference>
<keyword evidence="4 6" id="KW-0378">Hydrolase</keyword>
<feature type="region of interest" description="Disordered" evidence="8">
    <location>
        <begin position="66"/>
        <end position="86"/>
    </location>
</feature>
<evidence type="ECO:0000259" key="10">
    <source>
        <dbReference type="Pfam" id="PF06280"/>
    </source>
</evidence>
<dbReference type="InterPro" id="IPR034187">
    <property type="entry name" value="Peptidases_S8_5"/>
</dbReference>
<dbReference type="PANTHER" id="PTHR43806:SF66">
    <property type="entry name" value="SERIN ENDOPEPTIDASE"/>
    <property type="match status" value="1"/>
</dbReference>
<keyword evidence="12" id="KW-1185">Reference proteome</keyword>
<dbReference type="EMBL" id="JAZHXI010000016">
    <property type="protein sequence ID" value="KAL2062880.1"/>
    <property type="molecule type" value="Genomic_DNA"/>
</dbReference>
<proteinExistence type="inferred from homology"/>
<evidence type="ECO:0000256" key="7">
    <source>
        <dbReference type="RuleBase" id="RU003355"/>
    </source>
</evidence>
<dbReference type="PRINTS" id="PR00723">
    <property type="entry name" value="SUBTILISIN"/>
</dbReference>
<dbReference type="InterPro" id="IPR000209">
    <property type="entry name" value="Peptidase_S8/S53_dom"/>
</dbReference>
<organism evidence="11 12">
    <name type="scientific">Oculimacula yallundae</name>
    <dbReference type="NCBI Taxonomy" id="86028"/>
    <lineage>
        <taxon>Eukaryota</taxon>
        <taxon>Fungi</taxon>
        <taxon>Dikarya</taxon>
        <taxon>Ascomycota</taxon>
        <taxon>Pezizomycotina</taxon>
        <taxon>Leotiomycetes</taxon>
        <taxon>Helotiales</taxon>
        <taxon>Ploettnerulaceae</taxon>
        <taxon>Oculimacula</taxon>
    </lineage>
</organism>
<accession>A0ABR4BYY4</accession>
<dbReference type="Gene3D" id="3.40.50.200">
    <property type="entry name" value="Peptidase S8/S53 domain"/>
    <property type="match status" value="2"/>
</dbReference>
<keyword evidence="3" id="KW-0732">Signal</keyword>
<evidence type="ECO:0000259" key="9">
    <source>
        <dbReference type="Pfam" id="PF00082"/>
    </source>
</evidence>
<name>A0ABR4BYY4_9HELO</name>
<feature type="active site" description="Charge relay system" evidence="6">
    <location>
        <position position="621"/>
    </location>
</feature>
<comment type="caution">
    <text evidence="11">The sequence shown here is derived from an EMBL/GenBank/DDBJ whole genome shotgun (WGS) entry which is preliminary data.</text>
</comment>